<sequence>MSNKESLKAAMRESLEANGTISHIKAELRAAIFERLSDVTTSGDGRNVVNPPVPPENMVINELIKEYLTFNGLEHTLAVFQLEARSPDSQVPRRVLASELNMAAAPSSVPLLYAMLHEARLSKDMGP</sequence>
<comment type="subcellular location">
    <subcellularLocation>
        <location evidence="1">Cytoplasm</location>
        <location evidence="1">Cytoskeleton</location>
        <location evidence="1">Cilium basal body</location>
    </subcellularLocation>
    <subcellularLocation>
        <location evidence="3">Cytoplasm</location>
        <location evidence="3">Cytoskeleton</location>
        <location evidence="3">Microtubule organizing center</location>
        <location evidence="3">Centrosome</location>
        <location evidence="3">Centriolar satellite</location>
    </subcellularLocation>
    <subcellularLocation>
        <location evidence="2">Cytoplasmic granule</location>
    </subcellularLocation>
</comment>
<comment type="function">
    <text evidence="9">Involved in the biogenesis of cilia. Required for the recruitment of PLK1 to centrosomes and S phase progression.</text>
</comment>
<organism evidence="14 15">
    <name type="scientific">Leishmania panamensis</name>
    <dbReference type="NCBI Taxonomy" id="5679"/>
    <lineage>
        <taxon>Eukaryota</taxon>
        <taxon>Discoba</taxon>
        <taxon>Euglenozoa</taxon>
        <taxon>Kinetoplastea</taxon>
        <taxon>Metakinetoplastina</taxon>
        <taxon>Trypanosomatida</taxon>
        <taxon>Trypanosomatidae</taxon>
        <taxon>Leishmaniinae</taxon>
        <taxon>Leishmania</taxon>
        <taxon>Leishmania guyanensis species complex</taxon>
    </lineage>
</organism>
<evidence type="ECO:0000256" key="5">
    <source>
        <dbReference type="ARBA" id="ARBA00022490"/>
    </source>
</evidence>
<dbReference type="VEuPathDB" id="TriTrypDB:LPMP_331980"/>
<dbReference type="AlphaFoldDB" id="A0A088RZQ2"/>
<evidence type="ECO:0000256" key="10">
    <source>
        <dbReference type="ARBA" id="ARBA00070736"/>
    </source>
</evidence>
<evidence type="ECO:0000256" key="7">
    <source>
        <dbReference type="ARBA" id="ARBA00023212"/>
    </source>
</evidence>
<dbReference type="GO" id="GO:0005929">
    <property type="term" value="C:cilium"/>
    <property type="evidence" value="ECO:0007669"/>
    <property type="project" value="UniProtKB-ARBA"/>
</dbReference>
<keyword evidence="15" id="KW-1185">Reference proteome</keyword>
<evidence type="ECO:0000256" key="2">
    <source>
        <dbReference type="ARBA" id="ARBA00004463"/>
    </source>
</evidence>
<dbReference type="GO" id="GO:0034451">
    <property type="term" value="C:centriolar satellite"/>
    <property type="evidence" value="ECO:0007669"/>
    <property type="project" value="UniProtKB-SubCell"/>
</dbReference>
<protein>
    <recommendedName>
        <fullName evidence="10">Centrosomal protein 20</fullName>
    </recommendedName>
    <alternativeName>
        <fullName evidence="11">FGFR1OP N-terminal-like protein</fullName>
    </alternativeName>
    <alternativeName>
        <fullName evidence="12">LisH domain-containing protein FOPNL</fullName>
    </alternativeName>
</protein>
<keyword evidence="6" id="KW-0970">Cilium biogenesis/degradation</keyword>
<evidence type="ECO:0000259" key="13">
    <source>
        <dbReference type="Pfam" id="PF09398"/>
    </source>
</evidence>
<dbReference type="InterPro" id="IPR018993">
    <property type="entry name" value="FOP_dimerisation-dom_N"/>
</dbReference>
<evidence type="ECO:0000256" key="4">
    <source>
        <dbReference type="ARBA" id="ARBA00005385"/>
    </source>
</evidence>
<dbReference type="Pfam" id="PF09398">
    <property type="entry name" value="FOP_dimer"/>
    <property type="match status" value="1"/>
</dbReference>
<dbReference type="PANTHER" id="PTHR15431">
    <property type="entry name" value="FGFR1 ONCOGENE PARTNER/LISH DOMAIN-CONTAINING PROTEIN"/>
    <property type="match status" value="1"/>
</dbReference>
<evidence type="ECO:0000256" key="9">
    <source>
        <dbReference type="ARBA" id="ARBA00055043"/>
    </source>
</evidence>
<evidence type="ECO:0000256" key="3">
    <source>
        <dbReference type="ARBA" id="ARBA00004607"/>
    </source>
</evidence>
<dbReference type="GeneID" id="22578351"/>
<evidence type="ECO:0000256" key="12">
    <source>
        <dbReference type="ARBA" id="ARBA00081996"/>
    </source>
</evidence>
<dbReference type="Gene3D" id="1.20.960.40">
    <property type="match status" value="1"/>
</dbReference>
<name>A0A088RZQ2_LEIPA</name>
<dbReference type="OrthoDB" id="5970631at2759"/>
<gene>
    <name evidence="14" type="ORF">LPMP_331980</name>
</gene>
<evidence type="ECO:0000256" key="6">
    <source>
        <dbReference type="ARBA" id="ARBA00022794"/>
    </source>
</evidence>
<dbReference type="EMBL" id="CP009402">
    <property type="protein sequence ID" value="AIO01489.1"/>
    <property type="molecule type" value="Genomic_DNA"/>
</dbReference>
<dbReference type="Proteomes" id="UP000063063">
    <property type="component" value="Chromosome 33"/>
</dbReference>
<keyword evidence="8" id="KW-0966">Cell projection</keyword>
<evidence type="ECO:0000256" key="11">
    <source>
        <dbReference type="ARBA" id="ARBA00076755"/>
    </source>
</evidence>
<evidence type="ECO:0000313" key="14">
    <source>
        <dbReference type="EMBL" id="AIO01489.1"/>
    </source>
</evidence>
<reference evidence="14 15" key="1">
    <citation type="journal article" date="2015" name="Sci. Rep.">
        <title>The genome of Leishmania panamensis: insights into genomics of the L. (Viannia) subgenus.</title>
        <authorList>
            <person name="Llanes A."/>
            <person name="Restrepo C.M."/>
            <person name="Vecchio G.D."/>
            <person name="Anguizola F.J."/>
            <person name="Lleonart R."/>
        </authorList>
    </citation>
    <scope>NUCLEOTIDE SEQUENCE [LARGE SCALE GENOMIC DNA]</scope>
    <source>
        <strain evidence="14 15">MHOM/PA/94/PSC-1</strain>
    </source>
</reference>
<feature type="domain" description="FGFR1 oncogene partner (FOP) N-terminal dimerisation" evidence="13">
    <location>
        <begin position="59"/>
        <end position="116"/>
    </location>
</feature>
<keyword evidence="7" id="KW-0206">Cytoskeleton</keyword>
<dbReference type="FunFam" id="1.20.960.40:FF:000002">
    <property type="entry name" value="LisH domain-containing protein FOPNL"/>
    <property type="match status" value="1"/>
</dbReference>
<evidence type="ECO:0000256" key="8">
    <source>
        <dbReference type="ARBA" id="ARBA00023273"/>
    </source>
</evidence>
<comment type="similarity">
    <text evidence="4">Belongs to the CEP43 family.</text>
</comment>
<dbReference type="RefSeq" id="XP_010702289.1">
    <property type="nucleotide sequence ID" value="XM_010703987.1"/>
</dbReference>
<dbReference type="VEuPathDB" id="TriTrypDB:LPAL13_330026900"/>
<dbReference type="GO" id="GO:0030030">
    <property type="term" value="P:cell projection organization"/>
    <property type="evidence" value="ECO:0007669"/>
    <property type="project" value="UniProtKB-KW"/>
</dbReference>
<dbReference type="KEGG" id="lpan:LPMP_331980"/>
<accession>A0A088RZQ2</accession>
<dbReference type="eggNOG" id="ENOG502S0C1">
    <property type="taxonomic scope" value="Eukaryota"/>
</dbReference>
<evidence type="ECO:0000313" key="15">
    <source>
        <dbReference type="Proteomes" id="UP000063063"/>
    </source>
</evidence>
<dbReference type="PROSITE" id="PS50896">
    <property type="entry name" value="LISH"/>
    <property type="match status" value="1"/>
</dbReference>
<dbReference type="InterPro" id="IPR006594">
    <property type="entry name" value="LisH"/>
</dbReference>
<keyword evidence="5" id="KW-0963">Cytoplasm</keyword>
<dbReference type="GO" id="GO:0034453">
    <property type="term" value="P:microtubule anchoring"/>
    <property type="evidence" value="ECO:0007669"/>
    <property type="project" value="InterPro"/>
</dbReference>
<proteinExistence type="inferred from homology"/>
<evidence type="ECO:0000256" key="1">
    <source>
        <dbReference type="ARBA" id="ARBA00004120"/>
    </source>
</evidence>
<dbReference type="PANTHER" id="PTHR15431:SF4">
    <property type="entry name" value="PROTEIN TONNEAU 1B"/>
    <property type="match status" value="1"/>
</dbReference>
<dbReference type="SMART" id="SM00667">
    <property type="entry name" value="LisH"/>
    <property type="match status" value="1"/>
</dbReference>